<keyword evidence="4" id="KW-1185">Reference proteome</keyword>
<reference evidence="3 4" key="1">
    <citation type="submission" date="2020-10" db="EMBL/GenBank/DDBJ databases">
        <title>The genome sequence of Chitinilyticum litopenaei 4Y14.</title>
        <authorList>
            <person name="Liu Y."/>
        </authorList>
    </citation>
    <scope>NUCLEOTIDE SEQUENCE [LARGE SCALE GENOMIC DNA]</scope>
    <source>
        <strain evidence="3 4">4Y14</strain>
    </source>
</reference>
<evidence type="ECO:0000256" key="1">
    <source>
        <dbReference type="SAM" id="SignalP"/>
    </source>
</evidence>
<proteinExistence type="predicted"/>
<comment type="caution">
    <text evidence="3">The sequence shown here is derived from an EMBL/GenBank/DDBJ whole genome shotgun (WGS) entry which is preliminary data.</text>
</comment>
<keyword evidence="1" id="KW-0732">Signal</keyword>
<name>A0A8J7FL60_9NEIS</name>
<gene>
    <name evidence="3" type="ORF">INR99_12095</name>
</gene>
<dbReference type="RefSeq" id="WP_194116611.1">
    <property type="nucleotide sequence ID" value="NZ_JADFUA010000007.1"/>
</dbReference>
<feature type="domain" description="Lipid/polyisoprenoid-binding YceI-like" evidence="2">
    <location>
        <begin position="46"/>
        <end position="231"/>
    </location>
</feature>
<dbReference type="PROSITE" id="PS51257">
    <property type="entry name" value="PROKAR_LIPOPROTEIN"/>
    <property type="match status" value="1"/>
</dbReference>
<evidence type="ECO:0000259" key="2">
    <source>
        <dbReference type="SMART" id="SM00867"/>
    </source>
</evidence>
<protein>
    <submittedName>
        <fullName evidence="3">YceI family protein</fullName>
    </submittedName>
</protein>
<dbReference type="SUPFAM" id="SSF101874">
    <property type="entry name" value="YceI-like"/>
    <property type="match status" value="1"/>
</dbReference>
<dbReference type="InterPro" id="IPR007372">
    <property type="entry name" value="Lipid/polyisoprenoid-bd_YceI"/>
</dbReference>
<feature type="signal peptide" evidence="1">
    <location>
        <begin position="1"/>
        <end position="23"/>
    </location>
</feature>
<organism evidence="3 4">
    <name type="scientific">Chitinilyticum piscinae</name>
    <dbReference type="NCBI Taxonomy" id="2866724"/>
    <lineage>
        <taxon>Bacteria</taxon>
        <taxon>Pseudomonadati</taxon>
        <taxon>Pseudomonadota</taxon>
        <taxon>Betaproteobacteria</taxon>
        <taxon>Neisseriales</taxon>
        <taxon>Chitinibacteraceae</taxon>
        <taxon>Chitinilyticum</taxon>
    </lineage>
</organism>
<dbReference type="SMART" id="SM00867">
    <property type="entry name" value="YceI"/>
    <property type="match status" value="1"/>
</dbReference>
<feature type="chain" id="PRO_5035258770" evidence="1">
    <location>
        <begin position="24"/>
        <end position="234"/>
    </location>
</feature>
<dbReference type="Gene3D" id="2.40.128.110">
    <property type="entry name" value="Lipid/polyisoprenoid-binding, YceI-like"/>
    <property type="match status" value="1"/>
</dbReference>
<dbReference type="Proteomes" id="UP000604481">
    <property type="component" value="Unassembled WGS sequence"/>
</dbReference>
<accession>A0A8J7FL60</accession>
<evidence type="ECO:0000313" key="4">
    <source>
        <dbReference type="Proteomes" id="UP000604481"/>
    </source>
</evidence>
<sequence length="234" mass="25275">MKPALSVALLGCSLLLACQTPTASLSQPATAAAISTDRAVIPAGVAYAIIPEASELRLLVYRAGPLARLGHNHVIRSNDLQGDIVVAEDLRQSQFRLRIPVAAFRVDEPQARQEEGQEFAILPDDEAIAGTTRNMLGERVLDAGRYPEIRIESLALSGPDWGLDATLHITLHGVSRIQTIPVAIEREGKTLHATALFTIRQREFGITPLSVLGGGLSVDDAVRVRLRLVARQQD</sequence>
<dbReference type="Pfam" id="PF04264">
    <property type="entry name" value="YceI"/>
    <property type="match status" value="1"/>
</dbReference>
<evidence type="ECO:0000313" key="3">
    <source>
        <dbReference type="EMBL" id="MBE9610082.1"/>
    </source>
</evidence>
<dbReference type="InterPro" id="IPR036761">
    <property type="entry name" value="TTHA0802/YceI-like_sf"/>
</dbReference>
<dbReference type="AlphaFoldDB" id="A0A8J7FL60"/>
<dbReference type="EMBL" id="JADFUA010000007">
    <property type="protein sequence ID" value="MBE9610082.1"/>
    <property type="molecule type" value="Genomic_DNA"/>
</dbReference>